<dbReference type="PANTHER" id="PTHR11712">
    <property type="entry name" value="POLYKETIDE SYNTHASE-RELATED"/>
    <property type="match status" value="1"/>
</dbReference>
<sequence length="379" mass="39235">MSTVVTGMGAVSSIGGNVRELFDAVCAGRSGLAELRAFDRSRYRAQHAYEIDDRPPGGGDIPLRATRWLLRAVAEAAASAGLGTDLRGIPVLVGTTLRELRSVELGWRDATPFDVEDLHFGTALHRAFGAERTFTVANACSASLYALGMGCDLVDLGEAETVIVAGVDSLTESTYGLLDRCYQEPPDQVRPFDRARRGMLQGDGAVAVVLGKEGTDGPVPEARVRGVALNCDATHPSAPDAASIERVIRQAHDRAGVGPGDVDLVLLHGTGTPLNDEAEAAAVSAVFGGAGTSPHLTAIKAATGHTAGASGLHSLVIAVRAMRAGLVPPTVGLDDPIDAVASWRLARGSAVPAPLLRLAQVDSFGFGGLNAVAVLERVT</sequence>
<evidence type="ECO:0000313" key="5">
    <source>
        <dbReference type="EMBL" id="MFD2462631.1"/>
    </source>
</evidence>
<dbReference type="PROSITE" id="PS52004">
    <property type="entry name" value="KS3_2"/>
    <property type="match status" value="1"/>
</dbReference>
<reference evidence="6" key="1">
    <citation type="journal article" date="2019" name="Int. J. Syst. Evol. Microbiol.">
        <title>The Global Catalogue of Microorganisms (GCM) 10K type strain sequencing project: providing services to taxonomists for standard genome sequencing and annotation.</title>
        <authorList>
            <consortium name="The Broad Institute Genomics Platform"/>
            <consortium name="The Broad Institute Genome Sequencing Center for Infectious Disease"/>
            <person name="Wu L."/>
            <person name="Ma J."/>
        </authorList>
    </citation>
    <scope>NUCLEOTIDE SEQUENCE [LARGE SCALE GENOMIC DNA]</scope>
    <source>
        <strain evidence="6">CGMCC 4.7643</strain>
    </source>
</reference>
<dbReference type="Pfam" id="PF00109">
    <property type="entry name" value="ketoacyl-synt"/>
    <property type="match status" value="1"/>
</dbReference>
<dbReference type="InterPro" id="IPR014031">
    <property type="entry name" value="Ketoacyl_synth_C"/>
</dbReference>
<dbReference type="SMART" id="SM00825">
    <property type="entry name" value="PKS_KS"/>
    <property type="match status" value="1"/>
</dbReference>
<dbReference type="Proteomes" id="UP001597419">
    <property type="component" value="Unassembled WGS sequence"/>
</dbReference>
<evidence type="ECO:0000259" key="4">
    <source>
        <dbReference type="PROSITE" id="PS52004"/>
    </source>
</evidence>
<organism evidence="5 6">
    <name type="scientific">Amycolatopsis samaneae</name>
    <dbReference type="NCBI Taxonomy" id="664691"/>
    <lineage>
        <taxon>Bacteria</taxon>
        <taxon>Bacillati</taxon>
        <taxon>Actinomycetota</taxon>
        <taxon>Actinomycetes</taxon>
        <taxon>Pseudonocardiales</taxon>
        <taxon>Pseudonocardiaceae</taxon>
        <taxon>Amycolatopsis</taxon>
    </lineage>
</organism>
<dbReference type="InterPro" id="IPR020841">
    <property type="entry name" value="PKS_Beta-ketoAc_synthase_dom"/>
</dbReference>
<name>A0ABW5GP33_9PSEU</name>
<protein>
    <submittedName>
        <fullName evidence="5">Beta-ketoacyl synthase N-terminal-like domain-containing protein</fullName>
    </submittedName>
</protein>
<gene>
    <name evidence="5" type="ORF">ACFSYJ_28750</name>
</gene>
<keyword evidence="6" id="KW-1185">Reference proteome</keyword>
<dbReference type="Gene3D" id="3.40.47.10">
    <property type="match status" value="1"/>
</dbReference>
<dbReference type="InterPro" id="IPR014030">
    <property type="entry name" value="Ketoacyl_synth_N"/>
</dbReference>
<comment type="similarity">
    <text evidence="1 3">Belongs to the thiolase-like superfamily. Beta-ketoacyl-ACP synthases family.</text>
</comment>
<evidence type="ECO:0000256" key="3">
    <source>
        <dbReference type="RuleBase" id="RU003694"/>
    </source>
</evidence>
<dbReference type="InterPro" id="IPR016039">
    <property type="entry name" value="Thiolase-like"/>
</dbReference>
<keyword evidence="2 3" id="KW-0808">Transferase</keyword>
<dbReference type="RefSeq" id="WP_345403782.1">
    <property type="nucleotide sequence ID" value="NZ_BAABHG010000015.1"/>
</dbReference>
<dbReference type="Pfam" id="PF02801">
    <property type="entry name" value="Ketoacyl-synt_C"/>
    <property type="match status" value="1"/>
</dbReference>
<evidence type="ECO:0000256" key="2">
    <source>
        <dbReference type="ARBA" id="ARBA00022679"/>
    </source>
</evidence>
<dbReference type="InterPro" id="IPR000794">
    <property type="entry name" value="Beta-ketoacyl_synthase"/>
</dbReference>
<proteinExistence type="inferred from homology"/>
<comment type="caution">
    <text evidence="5">The sequence shown here is derived from an EMBL/GenBank/DDBJ whole genome shotgun (WGS) entry which is preliminary data.</text>
</comment>
<evidence type="ECO:0000313" key="6">
    <source>
        <dbReference type="Proteomes" id="UP001597419"/>
    </source>
</evidence>
<dbReference type="PANTHER" id="PTHR11712:SF347">
    <property type="entry name" value="BETA KETOACYL-ACYL CARRIER PROTEIN SYNTHASE"/>
    <property type="match status" value="1"/>
</dbReference>
<dbReference type="EMBL" id="JBHUKU010000017">
    <property type="protein sequence ID" value="MFD2462631.1"/>
    <property type="molecule type" value="Genomic_DNA"/>
</dbReference>
<evidence type="ECO:0000256" key="1">
    <source>
        <dbReference type="ARBA" id="ARBA00008467"/>
    </source>
</evidence>
<feature type="domain" description="Ketosynthase family 3 (KS3)" evidence="4">
    <location>
        <begin position="1"/>
        <end position="377"/>
    </location>
</feature>
<dbReference type="SUPFAM" id="SSF53901">
    <property type="entry name" value="Thiolase-like"/>
    <property type="match status" value="2"/>
</dbReference>
<accession>A0ABW5GP33</accession>